<keyword evidence="3" id="KW-1133">Transmembrane helix</keyword>
<reference evidence="4" key="1">
    <citation type="journal article" date="2023" name="Mol. Plant Microbe Interact.">
        <title>Elucidating the Obligate Nature and Biological Capacity of an Invasive Fungal Corn Pathogen.</title>
        <authorList>
            <person name="MacCready J.S."/>
            <person name="Roggenkamp E.M."/>
            <person name="Gdanetz K."/>
            <person name="Chilvers M.I."/>
        </authorList>
    </citation>
    <scope>NUCLEOTIDE SEQUENCE</scope>
    <source>
        <strain evidence="4">PM02</strain>
    </source>
</reference>
<feature type="coiled-coil region" evidence="1">
    <location>
        <begin position="429"/>
        <end position="525"/>
    </location>
</feature>
<evidence type="ECO:0000313" key="4">
    <source>
        <dbReference type="EMBL" id="KAK2066970.1"/>
    </source>
</evidence>
<dbReference type="GO" id="GO:0032007">
    <property type="term" value="P:negative regulation of TOR signaling"/>
    <property type="evidence" value="ECO:0007669"/>
    <property type="project" value="TreeGrafter"/>
</dbReference>
<evidence type="ECO:0000256" key="1">
    <source>
        <dbReference type="SAM" id="Coils"/>
    </source>
</evidence>
<keyword evidence="1" id="KW-0175">Coiled coil</keyword>
<feature type="compositionally biased region" description="Basic and acidic residues" evidence="2">
    <location>
        <begin position="678"/>
        <end position="697"/>
    </location>
</feature>
<feature type="region of interest" description="Disordered" evidence="2">
    <location>
        <begin position="606"/>
        <end position="707"/>
    </location>
</feature>
<dbReference type="SUPFAM" id="SSF48371">
    <property type="entry name" value="ARM repeat"/>
    <property type="match status" value="1"/>
</dbReference>
<feature type="compositionally biased region" description="Polar residues" evidence="2">
    <location>
        <begin position="649"/>
        <end position="660"/>
    </location>
</feature>
<proteinExistence type="predicted"/>
<evidence type="ECO:0008006" key="6">
    <source>
        <dbReference type="Google" id="ProtNLM"/>
    </source>
</evidence>
<evidence type="ECO:0000256" key="3">
    <source>
        <dbReference type="SAM" id="Phobius"/>
    </source>
</evidence>
<comment type="caution">
    <text evidence="4">The sequence shown here is derived from an EMBL/GenBank/DDBJ whole genome shotgun (WGS) entry which is preliminary data.</text>
</comment>
<accession>A0AAD9HXV9</accession>
<gene>
    <name evidence="4" type="ORF">P8C59_000745</name>
</gene>
<organism evidence="4 5">
    <name type="scientific">Phyllachora maydis</name>
    <dbReference type="NCBI Taxonomy" id="1825666"/>
    <lineage>
        <taxon>Eukaryota</taxon>
        <taxon>Fungi</taxon>
        <taxon>Dikarya</taxon>
        <taxon>Ascomycota</taxon>
        <taxon>Pezizomycotina</taxon>
        <taxon>Sordariomycetes</taxon>
        <taxon>Sordariomycetidae</taxon>
        <taxon>Phyllachorales</taxon>
        <taxon>Phyllachoraceae</taxon>
        <taxon>Phyllachora</taxon>
    </lineage>
</organism>
<dbReference type="PANTHER" id="PTHR15154:SF2">
    <property type="entry name" value="HAMARTIN"/>
    <property type="match status" value="1"/>
</dbReference>
<keyword evidence="5" id="KW-1185">Reference proteome</keyword>
<dbReference type="InterPro" id="IPR007483">
    <property type="entry name" value="Hamartin"/>
</dbReference>
<feature type="transmembrane region" description="Helical" evidence="3">
    <location>
        <begin position="214"/>
        <end position="231"/>
    </location>
</feature>
<dbReference type="GO" id="GO:0033596">
    <property type="term" value="C:TSC1-TSC2 complex"/>
    <property type="evidence" value="ECO:0007669"/>
    <property type="project" value="TreeGrafter"/>
</dbReference>
<keyword evidence="3" id="KW-0472">Membrane</keyword>
<dbReference type="GO" id="GO:0051726">
    <property type="term" value="P:regulation of cell cycle"/>
    <property type="evidence" value="ECO:0007669"/>
    <property type="project" value="TreeGrafter"/>
</dbReference>
<dbReference type="AlphaFoldDB" id="A0AAD9HXV9"/>
<dbReference type="Pfam" id="PF04388">
    <property type="entry name" value="Hamartin"/>
    <property type="match status" value="1"/>
</dbReference>
<dbReference type="InterPro" id="IPR016024">
    <property type="entry name" value="ARM-type_fold"/>
</dbReference>
<sequence length="707" mass="80238">MAHSVSTRELAKFIISFLHEPVLPLPPEPVTIIGAYLEKHEKLDDAASDRLNDELLAMYQNHVLGSPTKLIEPILDSLAQEKGLAHEAVKHITDLLDFEDAESLAEDAEPGLNSFAQRLLNWWIEHDSALDVEDVAVGDLKERFVQKALLTLAKKDPKNFFISLDSYIVKKPHRNRALYLLCNFVQSQPPHLHLVIQTPLFGNILQSLQKDSSTATIAVGLVALIMLLPYMPSAMVTYLPTLFNIYARLLFWDRDRLFDPEHTEIDVDADAHNGTSWEKSLFNPDYDGSSIPHLVHYFNILYGLYPINFMDYIRKPQRYLRHANNEEDIDVQASENDLQFEMYIKQQHMTHIGELRRKQVRQAATEAETQNLVMGNRNMRHRLEESKKAEARIKKESDSRRNMAKKWETDLSTRLKTLREEQKKWSSAENLLKQDLETARADCERLRQLVEAAEERRLKAEQDLEAVDISTDELDRLKKEVERLSVSEREYQGKKLTMQSAIDGAAQAEMRAAQMASDMEAREEQLLQTKSFYDAQILDLNTRLSEAVRSDENKPNVEIKSALEGALAASQAKQSELQRQYGALMRKHTVLQSTLLDMQCELAEQRKRAEDTAASPTEGGEADMVEMAGSPGTMRTKTDRGFSDAEVLSSANGFSPTGTSDVAGADGRYSGRGVQNTTRKDRKDKKDDKPDKKDKKSPGIRGIRGFV</sequence>
<keyword evidence="3" id="KW-0812">Transmembrane</keyword>
<evidence type="ECO:0000256" key="2">
    <source>
        <dbReference type="SAM" id="MobiDB-lite"/>
    </source>
</evidence>
<name>A0AAD9HXV9_9PEZI</name>
<evidence type="ECO:0000313" key="5">
    <source>
        <dbReference type="Proteomes" id="UP001217918"/>
    </source>
</evidence>
<dbReference type="Proteomes" id="UP001217918">
    <property type="component" value="Unassembled WGS sequence"/>
</dbReference>
<dbReference type="EMBL" id="JAQQPM010000001">
    <property type="protein sequence ID" value="KAK2066970.1"/>
    <property type="molecule type" value="Genomic_DNA"/>
</dbReference>
<dbReference type="PANTHER" id="PTHR15154">
    <property type="entry name" value="HAMARTIN"/>
    <property type="match status" value="1"/>
</dbReference>
<protein>
    <recommendedName>
        <fullName evidence="6">Hamartin</fullName>
    </recommendedName>
</protein>